<comment type="caution">
    <text evidence="2">The sequence shown here is derived from an EMBL/GenBank/DDBJ whole genome shotgun (WGS) entry which is preliminary data.</text>
</comment>
<proteinExistence type="predicted"/>
<dbReference type="EMBL" id="QFPP01000034">
    <property type="protein sequence ID" value="PZQ77013.1"/>
    <property type="molecule type" value="Genomic_DNA"/>
</dbReference>
<reference evidence="2 3" key="1">
    <citation type="submission" date="2017-08" db="EMBL/GenBank/DDBJ databases">
        <title>Infants hospitalized years apart are colonized by the same room-sourced microbial strains.</title>
        <authorList>
            <person name="Brooks B."/>
            <person name="Olm M.R."/>
            <person name="Firek B.A."/>
            <person name="Baker R."/>
            <person name="Thomas B.C."/>
            <person name="Morowitz M.J."/>
            <person name="Banfield J.F."/>
        </authorList>
    </citation>
    <scope>NUCLEOTIDE SEQUENCE [LARGE SCALE GENOMIC DNA]</scope>
    <source>
        <strain evidence="2">S2_005_003_R2_41</strain>
    </source>
</reference>
<dbReference type="AlphaFoldDB" id="A0A2W5SBK2"/>
<name>A0A2W5SBK2_VARPD</name>
<evidence type="ECO:0000313" key="3">
    <source>
        <dbReference type="Proteomes" id="UP000249135"/>
    </source>
</evidence>
<keyword evidence="1" id="KW-0472">Membrane</keyword>
<organism evidence="2 3">
    <name type="scientific">Variovorax paradoxus</name>
    <dbReference type="NCBI Taxonomy" id="34073"/>
    <lineage>
        <taxon>Bacteria</taxon>
        <taxon>Pseudomonadati</taxon>
        <taxon>Pseudomonadota</taxon>
        <taxon>Betaproteobacteria</taxon>
        <taxon>Burkholderiales</taxon>
        <taxon>Comamonadaceae</taxon>
        <taxon>Variovorax</taxon>
    </lineage>
</organism>
<gene>
    <name evidence="2" type="ORF">DI563_05345</name>
</gene>
<keyword evidence="1" id="KW-1133">Transmembrane helix</keyword>
<accession>A0A2W5SBK2</accession>
<evidence type="ECO:0000313" key="2">
    <source>
        <dbReference type="EMBL" id="PZQ77013.1"/>
    </source>
</evidence>
<protein>
    <submittedName>
        <fullName evidence="2">Uncharacterized protein</fullName>
    </submittedName>
</protein>
<sequence length="85" mass="9180">MTMEQAAIAILGAAAAWLSQDGRPRWARWACIVGLVGQPFWVAATWRAGQWGMLVVSLVFTAAWLRGIWSLWIAPARARAAGAAS</sequence>
<keyword evidence="1" id="KW-0812">Transmembrane</keyword>
<dbReference type="Proteomes" id="UP000249135">
    <property type="component" value="Unassembled WGS sequence"/>
</dbReference>
<evidence type="ECO:0000256" key="1">
    <source>
        <dbReference type="SAM" id="Phobius"/>
    </source>
</evidence>
<feature type="transmembrane region" description="Helical" evidence="1">
    <location>
        <begin position="51"/>
        <end position="69"/>
    </location>
</feature>